<sequence length="214" mass="23653">MNRGIPYYSPPAWQELTLNWPKDEMALLKAELAATGFMQLTTAIAKERLSALREESGSRFVDALPASGNRTLPYRSRLAGLGPVAISFLTGNAMANLLVLFFGQRYKLSPQSSCYTYYREGDFLAAHRDNAEGCKVTVLIYLRADSPLPGRADSGLFLELYQDTRGQPGSLLRRLETTQGTMVAGLGSQVWHARKMLLPGERVDMLTACFVPTL</sequence>
<protein>
    <recommendedName>
        <fullName evidence="4">Fe2OG dioxygenase domain-containing protein</fullName>
    </recommendedName>
</protein>
<accession>A0A2P7R5X4</accession>
<organism evidence="2 3">
    <name type="scientific">Zobellella endophytica</name>
    <dbReference type="NCBI Taxonomy" id="2116700"/>
    <lineage>
        <taxon>Bacteria</taxon>
        <taxon>Pseudomonadati</taxon>
        <taxon>Pseudomonadota</taxon>
        <taxon>Gammaproteobacteria</taxon>
        <taxon>Aeromonadales</taxon>
        <taxon>Aeromonadaceae</taxon>
        <taxon>Zobellella</taxon>
    </lineage>
</organism>
<gene>
    <name evidence="2" type="ORF">C7H85_09455</name>
</gene>
<reference evidence="2 3" key="1">
    <citation type="submission" date="2018-03" db="EMBL/GenBank/DDBJ databases">
        <title>The draft genome of Zobellella sp. 59N8.</title>
        <authorList>
            <person name="Liu L."/>
            <person name="Li L."/>
            <person name="Zhang X."/>
            <person name="Liang L."/>
            <person name="Wang T."/>
        </authorList>
    </citation>
    <scope>NUCLEOTIDE SEQUENCE [LARGE SCALE GENOMIC DNA]</scope>
    <source>
        <strain evidence="2 3">59N8</strain>
    </source>
</reference>
<evidence type="ECO:0000313" key="2">
    <source>
        <dbReference type="EMBL" id="PSJ45603.1"/>
    </source>
</evidence>
<evidence type="ECO:0008006" key="4">
    <source>
        <dbReference type="Google" id="ProtNLM"/>
    </source>
</evidence>
<dbReference type="RefSeq" id="WP_106729467.1">
    <property type="nucleotide sequence ID" value="NZ_PXYG01000003.1"/>
</dbReference>
<dbReference type="AlphaFoldDB" id="A0A2P7R5X4"/>
<keyword evidence="1" id="KW-1133">Transmembrane helix</keyword>
<keyword evidence="3" id="KW-1185">Reference proteome</keyword>
<dbReference type="EMBL" id="PXYG01000003">
    <property type="protein sequence ID" value="PSJ45603.1"/>
    <property type="molecule type" value="Genomic_DNA"/>
</dbReference>
<evidence type="ECO:0000256" key="1">
    <source>
        <dbReference type="SAM" id="Phobius"/>
    </source>
</evidence>
<comment type="caution">
    <text evidence="2">The sequence shown here is derived from an EMBL/GenBank/DDBJ whole genome shotgun (WGS) entry which is preliminary data.</text>
</comment>
<name>A0A2P7R5X4_9GAMM</name>
<keyword evidence="1" id="KW-0812">Transmembrane</keyword>
<dbReference type="Proteomes" id="UP000240243">
    <property type="component" value="Unassembled WGS sequence"/>
</dbReference>
<evidence type="ECO:0000313" key="3">
    <source>
        <dbReference type="Proteomes" id="UP000240243"/>
    </source>
</evidence>
<keyword evidence="1" id="KW-0472">Membrane</keyword>
<dbReference type="Gene3D" id="2.60.120.620">
    <property type="entry name" value="q2cbj1_9rhob like domain"/>
    <property type="match status" value="1"/>
</dbReference>
<feature type="transmembrane region" description="Helical" evidence="1">
    <location>
        <begin position="78"/>
        <end position="102"/>
    </location>
</feature>
<proteinExistence type="predicted"/>